<dbReference type="GO" id="GO:0005839">
    <property type="term" value="C:proteasome core complex"/>
    <property type="evidence" value="ECO:0007669"/>
    <property type="project" value="InterPro"/>
</dbReference>
<protein>
    <recommendedName>
        <fullName evidence="1">Proteasome subunit beta type-4</fullName>
    </recommendedName>
</protein>
<dbReference type="SUPFAM" id="SSF56235">
    <property type="entry name" value="N-terminal nucleophile aminohydrolases (Ntn hydrolases)"/>
    <property type="match status" value="1"/>
</dbReference>
<dbReference type="InterPro" id="IPR029055">
    <property type="entry name" value="Ntn_hydrolases_N"/>
</dbReference>
<dbReference type="WBParaSite" id="GPUH_0002192801-mRNA-1">
    <property type="protein sequence ID" value="GPUH_0002192801-mRNA-1"/>
    <property type="gene ID" value="GPUH_0002192801"/>
</dbReference>
<dbReference type="AlphaFoldDB" id="A0A183ELR0"/>
<evidence type="ECO:0000313" key="6">
    <source>
        <dbReference type="WBParaSite" id="GPUH_0002192801-mRNA-1"/>
    </source>
</evidence>
<organism evidence="6">
    <name type="scientific">Gongylonema pulchrum</name>
    <dbReference type="NCBI Taxonomy" id="637853"/>
    <lineage>
        <taxon>Eukaryota</taxon>
        <taxon>Metazoa</taxon>
        <taxon>Ecdysozoa</taxon>
        <taxon>Nematoda</taxon>
        <taxon>Chromadorea</taxon>
        <taxon>Rhabditida</taxon>
        <taxon>Spirurina</taxon>
        <taxon>Spiruromorpha</taxon>
        <taxon>Spiruroidea</taxon>
        <taxon>Gongylonematidae</taxon>
        <taxon>Gongylonema</taxon>
    </lineage>
</organism>
<comment type="subunit">
    <text evidence="3">The 26S proteasome consists of a 20S proteasome core and two 19S regulatory subunits. The 20S proteasome core is composed of 28 subunits that are arranged in four stacked rings, resulting in a barrel-shaped structure. The two end rings are each formed by seven alpha subunits, and the two central rings are each formed by seven beta subunits. The catalytic chamber with the active sites is on the inside of the barrel.</text>
</comment>
<dbReference type="InterPro" id="IPR023333">
    <property type="entry name" value="Proteasome_suB-type"/>
</dbReference>
<accession>A0A183ELR0</accession>
<dbReference type="PANTHER" id="PTHR32194:SF6">
    <property type="entry name" value="PROTEASOME SUBUNIT BETA"/>
    <property type="match status" value="1"/>
</dbReference>
<dbReference type="PANTHER" id="PTHR32194">
    <property type="entry name" value="METALLOPROTEASE TLDD"/>
    <property type="match status" value="1"/>
</dbReference>
<name>A0A183ELR0_9BILA</name>
<keyword evidence="2" id="KW-0539">Nucleus</keyword>
<evidence type="ECO:0000256" key="1">
    <source>
        <dbReference type="ARBA" id="ARBA00016157"/>
    </source>
</evidence>
<dbReference type="GO" id="GO:0051603">
    <property type="term" value="P:proteolysis involved in protein catabolic process"/>
    <property type="evidence" value="ECO:0007669"/>
    <property type="project" value="InterPro"/>
</dbReference>
<evidence type="ECO:0000313" key="4">
    <source>
        <dbReference type="EMBL" id="VDN39157.1"/>
    </source>
</evidence>
<dbReference type="Proteomes" id="UP000271098">
    <property type="component" value="Unassembled WGS sequence"/>
</dbReference>
<dbReference type="GO" id="GO:0005737">
    <property type="term" value="C:cytoplasm"/>
    <property type="evidence" value="ECO:0007669"/>
    <property type="project" value="TreeGrafter"/>
</dbReference>
<keyword evidence="5" id="KW-1185">Reference proteome</keyword>
<reference evidence="6" key="1">
    <citation type="submission" date="2016-06" db="UniProtKB">
        <authorList>
            <consortium name="WormBaseParasite"/>
        </authorList>
    </citation>
    <scope>IDENTIFICATION</scope>
</reference>
<evidence type="ECO:0000313" key="5">
    <source>
        <dbReference type="Proteomes" id="UP000271098"/>
    </source>
</evidence>
<dbReference type="Pfam" id="PF00227">
    <property type="entry name" value="Proteasome"/>
    <property type="match status" value="1"/>
</dbReference>
<evidence type="ECO:0000256" key="3">
    <source>
        <dbReference type="ARBA" id="ARBA00026071"/>
    </source>
</evidence>
<sequence>MEVERTLNPTCTGTSVCALAYEGGVAVMSDRLVSYGKTARYRHVTRQYRVNNHTIVAFGGDHADFQWLQNTCELKSHDPEADLSPKMLHGFLTSLLYYRRTRMNPVWNTLIVAGMQKQKEQLEPFIGVITARFTLICRITAFF</sequence>
<gene>
    <name evidence="4" type="ORF">GPUH_LOCUS21903</name>
</gene>
<dbReference type="InterPro" id="IPR001353">
    <property type="entry name" value="Proteasome_sua/b"/>
</dbReference>
<proteinExistence type="predicted"/>
<dbReference type="OrthoDB" id="7854943at2759"/>
<reference evidence="4 5" key="2">
    <citation type="submission" date="2018-11" db="EMBL/GenBank/DDBJ databases">
        <authorList>
            <consortium name="Pathogen Informatics"/>
        </authorList>
    </citation>
    <scope>NUCLEOTIDE SEQUENCE [LARGE SCALE GENOMIC DNA]</scope>
</reference>
<dbReference type="EMBL" id="UYRT01093765">
    <property type="protein sequence ID" value="VDN39157.1"/>
    <property type="molecule type" value="Genomic_DNA"/>
</dbReference>
<evidence type="ECO:0000256" key="2">
    <source>
        <dbReference type="ARBA" id="ARBA00023242"/>
    </source>
</evidence>
<dbReference type="Gene3D" id="3.60.20.10">
    <property type="entry name" value="Glutamine Phosphoribosylpyrophosphate, subunit 1, domain 1"/>
    <property type="match status" value="1"/>
</dbReference>